<sequence length="413" mass="44262">MGINEILSITIVLAALFAYINHRFIKWPPTIGIMILSLVTSLLLALLGSSQSLLSSKAVELVSSIDFRDVLLNFMLSFLLFAGAIHIDAAKLRQEQLPVIVLATVGILISTFVVGGLTWLLFGVFGLAVPFIYCLLFGSLISATDPIAVLALLKRAGIPSSLELKISGESLFNDGVAVVVFITIAEVANSGGADISILSVGKLFLQEAVGGLLFGAVLGYAGFLALRSIDDYKVEVLITLAIVMGGYYVAGHLHVSGPLAMVVAGIITGNKARQDGMSDVSRDYLGKFWELIDEILNAILFLLMGLEVLIIKVDTTIMIIGAISILTALVARWISVALPVLFLRYTIKFEKNAIAILTWGGLRGGISVALALSLSSTMYRDEFVLITYMIVVFSILVQGLTIGKVATRLNRPV</sequence>
<evidence type="ECO:0000256" key="7">
    <source>
        <dbReference type="ARBA" id="ARBA00022989"/>
    </source>
</evidence>
<comment type="similarity">
    <text evidence="2">Belongs to the monovalent cation:proton antiporter 1 (CPA1) transporter (TC 2.A.36) family.</text>
</comment>
<comment type="caution">
    <text evidence="14">The sequence shown here is derived from an EMBL/GenBank/DDBJ whole genome shotgun (WGS) entry which is preliminary data.</text>
</comment>
<keyword evidence="5" id="KW-1003">Cell membrane</keyword>
<evidence type="ECO:0000256" key="2">
    <source>
        <dbReference type="ARBA" id="ARBA00007367"/>
    </source>
</evidence>
<evidence type="ECO:0000256" key="6">
    <source>
        <dbReference type="ARBA" id="ARBA00022692"/>
    </source>
</evidence>
<dbReference type="OrthoDB" id="9774146at2"/>
<evidence type="ECO:0000256" key="9">
    <source>
        <dbReference type="ARBA" id="ARBA00023065"/>
    </source>
</evidence>
<evidence type="ECO:0000256" key="3">
    <source>
        <dbReference type="ARBA" id="ARBA00022448"/>
    </source>
</evidence>
<dbReference type="GO" id="GO:0005886">
    <property type="term" value="C:plasma membrane"/>
    <property type="evidence" value="ECO:0007669"/>
    <property type="project" value="UniProtKB-SubCell"/>
</dbReference>
<feature type="transmembrane region" description="Helical" evidence="12">
    <location>
        <begin position="128"/>
        <end position="153"/>
    </location>
</feature>
<feature type="transmembrane region" description="Helical" evidence="12">
    <location>
        <begin position="354"/>
        <end position="374"/>
    </location>
</feature>
<feature type="transmembrane region" description="Helical" evidence="12">
    <location>
        <begin position="386"/>
        <end position="407"/>
    </location>
</feature>
<dbReference type="EMBL" id="QWDE01000001">
    <property type="protein sequence ID" value="RFZ84490.1"/>
    <property type="molecule type" value="Genomic_DNA"/>
</dbReference>
<dbReference type="GO" id="GO:0051453">
    <property type="term" value="P:regulation of intracellular pH"/>
    <property type="evidence" value="ECO:0007669"/>
    <property type="project" value="TreeGrafter"/>
</dbReference>
<evidence type="ECO:0000256" key="12">
    <source>
        <dbReference type="SAM" id="Phobius"/>
    </source>
</evidence>
<dbReference type="PANTHER" id="PTHR10110:SF195">
    <property type="entry name" value="NA(+)_H(+) ANTIPORTER NHAS2"/>
    <property type="match status" value="1"/>
</dbReference>
<dbReference type="GO" id="GO:0015386">
    <property type="term" value="F:potassium:proton antiporter activity"/>
    <property type="evidence" value="ECO:0007669"/>
    <property type="project" value="TreeGrafter"/>
</dbReference>
<keyword evidence="10 12" id="KW-0472">Membrane</keyword>
<name>A0A3E2NUG0_9SPHI</name>
<evidence type="ECO:0000259" key="13">
    <source>
        <dbReference type="Pfam" id="PF00999"/>
    </source>
</evidence>
<dbReference type="InterPro" id="IPR018422">
    <property type="entry name" value="Cation/H_exchanger_CPA1"/>
</dbReference>
<reference evidence="14 15" key="1">
    <citation type="submission" date="2018-08" db="EMBL/GenBank/DDBJ databases">
        <title>Mucilaginibacter terrae sp. nov., isolated from manganese diggings.</title>
        <authorList>
            <person name="Huang Y."/>
            <person name="Zhou Z."/>
        </authorList>
    </citation>
    <scope>NUCLEOTIDE SEQUENCE [LARGE SCALE GENOMIC DNA]</scope>
    <source>
        <strain evidence="14 15">ZH6</strain>
    </source>
</reference>
<dbReference type="AlphaFoldDB" id="A0A3E2NUG0"/>
<dbReference type="GO" id="GO:0098719">
    <property type="term" value="P:sodium ion import across plasma membrane"/>
    <property type="evidence" value="ECO:0007669"/>
    <property type="project" value="TreeGrafter"/>
</dbReference>
<protein>
    <submittedName>
        <fullName evidence="14">Sodium:proton antiporter</fullName>
    </submittedName>
</protein>
<feature type="transmembrane region" description="Helical" evidence="12">
    <location>
        <begin position="6"/>
        <end position="24"/>
    </location>
</feature>
<dbReference type="Gene3D" id="6.10.140.1330">
    <property type="match status" value="1"/>
</dbReference>
<dbReference type="InterPro" id="IPR006153">
    <property type="entry name" value="Cation/H_exchanger_TM"/>
</dbReference>
<comment type="subcellular location">
    <subcellularLocation>
        <location evidence="1">Cell membrane</location>
        <topology evidence="1">Multi-pass membrane protein</topology>
    </subcellularLocation>
</comment>
<keyword evidence="3" id="KW-0813">Transport</keyword>
<evidence type="ECO:0000256" key="5">
    <source>
        <dbReference type="ARBA" id="ARBA00022475"/>
    </source>
</evidence>
<feature type="transmembrane region" description="Helical" evidence="12">
    <location>
        <begin position="208"/>
        <end position="226"/>
    </location>
</feature>
<dbReference type="Pfam" id="PF00999">
    <property type="entry name" value="Na_H_Exchanger"/>
    <property type="match status" value="1"/>
</dbReference>
<dbReference type="PANTHER" id="PTHR10110">
    <property type="entry name" value="SODIUM/HYDROGEN EXCHANGER"/>
    <property type="match status" value="1"/>
</dbReference>
<evidence type="ECO:0000256" key="11">
    <source>
        <dbReference type="ARBA" id="ARBA00023201"/>
    </source>
</evidence>
<accession>A0A3E2NUG0</accession>
<keyword evidence="11" id="KW-0739">Sodium transport</keyword>
<proteinExistence type="inferred from homology"/>
<gene>
    <name evidence="14" type="ORF">DYU05_02410</name>
</gene>
<feature type="transmembrane region" description="Helical" evidence="12">
    <location>
        <begin position="31"/>
        <end position="50"/>
    </location>
</feature>
<feature type="transmembrane region" description="Helical" evidence="12">
    <location>
        <begin position="317"/>
        <end position="342"/>
    </location>
</feature>
<evidence type="ECO:0000256" key="4">
    <source>
        <dbReference type="ARBA" id="ARBA00022449"/>
    </source>
</evidence>
<keyword evidence="6 12" id="KW-0812">Transmembrane</keyword>
<evidence type="ECO:0000313" key="14">
    <source>
        <dbReference type="EMBL" id="RFZ84490.1"/>
    </source>
</evidence>
<keyword evidence="4" id="KW-0050">Antiport</keyword>
<evidence type="ECO:0000256" key="1">
    <source>
        <dbReference type="ARBA" id="ARBA00004651"/>
    </source>
</evidence>
<feature type="transmembrane region" description="Helical" evidence="12">
    <location>
        <begin position="70"/>
        <end position="87"/>
    </location>
</feature>
<dbReference type="GO" id="GO:0015385">
    <property type="term" value="F:sodium:proton antiporter activity"/>
    <property type="evidence" value="ECO:0007669"/>
    <property type="project" value="InterPro"/>
</dbReference>
<evidence type="ECO:0000256" key="8">
    <source>
        <dbReference type="ARBA" id="ARBA00023053"/>
    </source>
</evidence>
<feature type="transmembrane region" description="Helical" evidence="12">
    <location>
        <begin position="99"/>
        <end position="122"/>
    </location>
</feature>
<keyword evidence="7 12" id="KW-1133">Transmembrane helix</keyword>
<feature type="transmembrane region" description="Helical" evidence="12">
    <location>
        <begin position="288"/>
        <end position="311"/>
    </location>
</feature>
<dbReference type="Proteomes" id="UP000260823">
    <property type="component" value="Unassembled WGS sequence"/>
</dbReference>
<feature type="domain" description="Cation/H+ exchanger transmembrane" evidence="13">
    <location>
        <begin position="13"/>
        <end position="405"/>
    </location>
</feature>
<keyword evidence="15" id="KW-1185">Reference proteome</keyword>
<evidence type="ECO:0000256" key="10">
    <source>
        <dbReference type="ARBA" id="ARBA00023136"/>
    </source>
</evidence>
<organism evidence="14 15">
    <name type="scientific">Mucilaginibacter terrenus</name>
    <dbReference type="NCBI Taxonomy" id="2482727"/>
    <lineage>
        <taxon>Bacteria</taxon>
        <taxon>Pseudomonadati</taxon>
        <taxon>Bacteroidota</taxon>
        <taxon>Sphingobacteriia</taxon>
        <taxon>Sphingobacteriales</taxon>
        <taxon>Sphingobacteriaceae</taxon>
        <taxon>Mucilaginibacter</taxon>
    </lineage>
</organism>
<feature type="transmembrane region" description="Helical" evidence="12">
    <location>
        <begin position="246"/>
        <end position="267"/>
    </location>
</feature>
<keyword evidence="9" id="KW-0406">Ion transport</keyword>
<keyword evidence="8" id="KW-0915">Sodium</keyword>
<dbReference type="RefSeq" id="WP_117381379.1">
    <property type="nucleotide sequence ID" value="NZ_QWDE01000001.1"/>
</dbReference>
<evidence type="ECO:0000313" key="15">
    <source>
        <dbReference type="Proteomes" id="UP000260823"/>
    </source>
</evidence>